<feature type="transmembrane region" description="Helical" evidence="5">
    <location>
        <begin position="90"/>
        <end position="113"/>
    </location>
</feature>
<evidence type="ECO:0000256" key="5">
    <source>
        <dbReference type="SAM" id="Phobius"/>
    </source>
</evidence>
<accession>A0A5N5QLV3</accession>
<organism evidence="7 8">
    <name type="scientific">Ceratobasidium theobromae</name>
    <dbReference type="NCBI Taxonomy" id="1582974"/>
    <lineage>
        <taxon>Eukaryota</taxon>
        <taxon>Fungi</taxon>
        <taxon>Dikarya</taxon>
        <taxon>Basidiomycota</taxon>
        <taxon>Agaricomycotina</taxon>
        <taxon>Agaricomycetes</taxon>
        <taxon>Cantharellales</taxon>
        <taxon>Ceratobasidiaceae</taxon>
        <taxon>Ceratobasidium</taxon>
    </lineage>
</organism>
<keyword evidence="5" id="KW-1133">Transmembrane helix</keyword>
<evidence type="ECO:0000313" key="8">
    <source>
        <dbReference type="Proteomes" id="UP000383932"/>
    </source>
</evidence>
<dbReference type="GO" id="GO:0005524">
    <property type="term" value="F:ATP binding"/>
    <property type="evidence" value="ECO:0007669"/>
    <property type="project" value="UniProtKB-KW"/>
</dbReference>
<name>A0A5N5QLV3_9AGAM</name>
<reference evidence="7 8" key="1">
    <citation type="journal article" date="2019" name="Fungal Biol. Biotechnol.">
        <title>Draft genome sequence of fastidious pathogen Ceratobasidium theobromae, which causes vascular-streak dieback in Theobroma cacao.</title>
        <authorList>
            <person name="Ali S.S."/>
            <person name="Asman A."/>
            <person name="Shao J."/>
            <person name="Firmansyah A.P."/>
            <person name="Susilo A.W."/>
            <person name="Rosmana A."/>
            <person name="McMahon P."/>
            <person name="Junaid M."/>
            <person name="Guest D."/>
            <person name="Kheng T.Y."/>
            <person name="Meinhardt L.W."/>
            <person name="Bailey B.A."/>
        </authorList>
    </citation>
    <scope>NUCLEOTIDE SEQUENCE [LARGE SCALE GENOMIC DNA]</scope>
    <source>
        <strain evidence="7 8">CT2</strain>
    </source>
</reference>
<feature type="compositionally biased region" description="Polar residues" evidence="4">
    <location>
        <begin position="169"/>
        <end position="184"/>
    </location>
</feature>
<proteinExistence type="predicted"/>
<dbReference type="AlphaFoldDB" id="A0A5N5QLV3"/>
<dbReference type="Proteomes" id="UP000383932">
    <property type="component" value="Unassembled WGS sequence"/>
</dbReference>
<evidence type="ECO:0000313" key="7">
    <source>
        <dbReference type="EMBL" id="KAB5592740.1"/>
    </source>
</evidence>
<evidence type="ECO:0000256" key="2">
    <source>
        <dbReference type="ARBA" id="ARBA00022741"/>
    </source>
</evidence>
<gene>
    <name evidence="7" type="ORF">CTheo_3808</name>
</gene>
<dbReference type="EMBL" id="SSOP01000055">
    <property type="protein sequence ID" value="KAB5592740.1"/>
    <property type="molecule type" value="Genomic_DNA"/>
</dbReference>
<evidence type="ECO:0000256" key="4">
    <source>
        <dbReference type="SAM" id="MobiDB-lite"/>
    </source>
</evidence>
<keyword evidence="8" id="KW-1185">Reference proteome</keyword>
<keyword evidence="5 7" id="KW-0812">Transmembrane</keyword>
<evidence type="ECO:0000256" key="1">
    <source>
        <dbReference type="ARBA" id="ARBA00022553"/>
    </source>
</evidence>
<keyword evidence="2" id="KW-0547">Nucleotide-binding</keyword>
<dbReference type="OrthoDB" id="2576311at2759"/>
<comment type="caution">
    <text evidence="7">The sequence shown here is derived from an EMBL/GenBank/DDBJ whole genome shotgun (WGS) entry which is preliminary data.</text>
</comment>
<feature type="domain" description="Epidermal growth factor receptor-like transmembrane-juxtamembrane segment" evidence="6">
    <location>
        <begin position="91"/>
        <end position="120"/>
    </location>
</feature>
<feature type="region of interest" description="Disordered" evidence="4">
    <location>
        <begin position="162"/>
        <end position="207"/>
    </location>
</feature>
<protein>
    <submittedName>
        <fullName evidence="7">Transmembrane protein</fullName>
    </submittedName>
</protein>
<keyword evidence="3" id="KW-0067">ATP-binding</keyword>
<sequence length="207" mass="21455">MVAVGRYPAQIPPAVVVPHWAYYDFTPTGIFDAAVAQQQLGPESSMVISTSQTYPTDTGTAIVTGTNTALFTPTPTGTKTPNPAPNNTGAIVGGVVGGILGVALIALIGFILVRRNQAKNSTTVQYAQGGFNPTAGSQPNLGSPVMAHQPRPGVPYATTGLEYKPYNPSDPSTYPSDAGTSTYYAESLPYSHSPGPRPGQYTGAPQV</sequence>
<keyword evidence="1" id="KW-0597">Phosphoprotein</keyword>
<evidence type="ECO:0000259" key="6">
    <source>
        <dbReference type="Pfam" id="PF21314"/>
    </source>
</evidence>
<keyword evidence="5" id="KW-0472">Membrane</keyword>
<dbReference type="Pfam" id="PF21314">
    <property type="entry name" value="TM_ErbB1"/>
    <property type="match status" value="1"/>
</dbReference>
<dbReference type="InterPro" id="IPR049328">
    <property type="entry name" value="TM_ErbB1"/>
</dbReference>
<evidence type="ECO:0000256" key="3">
    <source>
        <dbReference type="ARBA" id="ARBA00022840"/>
    </source>
</evidence>